<dbReference type="RefSeq" id="WP_036679541.1">
    <property type="nucleotide sequence ID" value="NZ_JNVM01000006.1"/>
</dbReference>
<evidence type="ECO:0000256" key="3">
    <source>
        <dbReference type="ARBA" id="ARBA00007171"/>
    </source>
</evidence>
<evidence type="ECO:0000256" key="8">
    <source>
        <dbReference type="ARBA" id="ARBA00022989"/>
    </source>
</evidence>
<dbReference type="eggNOG" id="COG0768">
    <property type="taxonomic scope" value="Bacteria"/>
</dbReference>
<keyword evidence="8 11" id="KW-1133">Transmembrane helix</keyword>
<proteinExistence type="inferred from homology"/>
<reference evidence="14 15" key="1">
    <citation type="submission" date="2014-06" db="EMBL/GenBank/DDBJ databases">
        <title>Draft genome sequence of Paenibacillus sp. MSt1.</title>
        <authorList>
            <person name="Aw Y.K."/>
            <person name="Ong K.S."/>
            <person name="Gan H.M."/>
            <person name="Lee S.M."/>
        </authorList>
    </citation>
    <scope>NUCLEOTIDE SEQUENCE [LARGE SCALE GENOMIC DNA]</scope>
    <source>
        <strain evidence="14 15">MSt1</strain>
    </source>
</reference>
<keyword evidence="14" id="KW-0132">Cell division</keyword>
<dbReference type="Pfam" id="PF00905">
    <property type="entry name" value="Transpeptidase"/>
    <property type="match status" value="1"/>
</dbReference>
<dbReference type="InterPro" id="IPR001460">
    <property type="entry name" value="PCN-bd_Tpept"/>
</dbReference>
<evidence type="ECO:0000256" key="10">
    <source>
        <dbReference type="ARBA" id="ARBA00023316"/>
    </source>
</evidence>
<comment type="subcellular location">
    <subcellularLocation>
        <location evidence="2">Cell membrane</location>
    </subcellularLocation>
    <subcellularLocation>
        <location evidence="1">Membrane</location>
        <topology evidence="1">Single-pass membrane protein</topology>
    </subcellularLocation>
</comment>
<dbReference type="PANTHER" id="PTHR30627:SF2">
    <property type="entry name" value="PEPTIDOGLYCAN D,D-TRANSPEPTIDASE MRDA"/>
    <property type="match status" value="1"/>
</dbReference>
<sequence>MKKPIGMDDSSKQDGSQRRHFTTRINLFFFFTFFLFSVLIVRLAMLQFVEGKELSAEKDKINNADTPIPPIRGNIFDRKNAPIAYTTSAQSLYFRIEQDQPKDQVVALAKRLADIFAQYGNKDVKQPTAEEIIKEMDVGFDLNQHETAKKPSYYSVPRRIKTDLTQAEMAFILEHRDELKWIEIMEESLRTYDRENTIAVQLVGYMRPFSTAREAKNGLEFYKDKTKTEGYLDREYVGYDGIELMYQEELRGKNGVKSYPVNALQKIIGSAEAPPVIPPEKGNNLFLTIDKNVQLATEKAIMDHLGTLKGPAYRSNPYANKGVNAVAGYAVAMEVNTGKVVAMASMPDYDPTFWSNPFSDTDYKQVQTKINNGTITTAYPDYPEDEQKYHPTSIVYMGSVIKPLSVLVGLNEGLFTTNTYYTDTGVFTYGKDNSSKLTNSGRAAFGSINATGAIQHSSNTFMSALIGNALYTRSPNKAVEIWDQYLAKFGLGVLTGSGLPRETPGISEYKTNMKETAQSRMVFASWGQNEKYTTLQLAQYATTLATRGKRLQPLLVDRIETYDKGQVLKKFDEPVVLDQTDFPKAYWDAVIKGMLQVGIQGFDDFPYTIARKTGTSTQRVAGGKEIDNAVFIAFAPAENPKLAVAVVVPEGGFGSYGAAPIARKIFDAYDQYYGLDGKPKGPPTETKTP</sequence>
<dbReference type="SUPFAM" id="SSF56519">
    <property type="entry name" value="Penicillin binding protein dimerisation domain"/>
    <property type="match status" value="1"/>
</dbReference>
<dbReference type="GO" id="GO:0005886">
    <property type="term" value="C:plasma membrane"/>
    <property type="evidence" value="ECO:0007669"/>
    <property type="project" value="UniProtKB-SubCell"/>
</dbReference>
<evidence type="ECO:0000256" key="9">
    <source>
        <dbReference type="ARBA" id="ARBA00023136"/>
    </source>
</evidence>
<dbReference type="Gene3D" id="3.90.1310.10">
    <property type="entry name" value="Penicillin-binding protein 2a (Domain 2)"/>
    <property type="match status" value="1"/>
</dbReference>
<organism evidence="14 15">
    <name type="scientific">Paenibacillus tyrfis</name>
    <dbReference type="NCBI Taxonomy" id="1501230"/>
    <lineage>
        <taxon>Bacteria</taxon>
        <taxon>Bacillati</taxon>
        <taxon>Bacillota</taxon>
        <taxon>Bacilli</taxon>
        <taxon>Bacillales</taxon>
        <taxon>Paenibacillaceae</taxon>
        <taxon>Paenibacillus</taxon>
    </lineage>
</organism>
<keyword evidence="6" id="KW-0133">Cell shape</keyword>
<dbReference type="SUPFAM" id="SSF56601">
    <property type="entry name" value="beta-lactamase/transpeptidase-like"/>
    <property type="match status" value="1"/>
</dbReference>
<dbReference type="Gene3D" id="3.40.710.10">
    <property type="entry name" value="DD-peptidase/beta-lactamase superfamily"/>
    <property type="match status" value="1"/>
</dbReference>
<evidence type="ECO:0000259" key="12">
    <source>
        <dbReference type="Pfam" id="PF00905"/>
    </source>
</evidence>
<evidence type="ECO:0000256" key="2">
    <source>
        <dbReference type="ARBA" id="ARBA00004236"/>
    </source>
</evidence>
<dbReference type="OrthoDB" id="9770103at2"/>
<evidence type="ECO:0000256" key="5">
    <source>
        <dbReference type="ARBA" id="ARBA00022692"/>
    </source>
</evidence>
<dbReference type="GO" id="GO:0071555">
    <property type="term" value="P:cell wall organization"/>
    <property type="evidence" value="ECO:0007669"/>
    <property type="project" value="UniProtKB-KW"/>
</dbReference>
<dbReference type="Pfam" id="PF03717">
    <property type="entry name" value="PBP_dimer"/>
    <property type="match status" value="1"/>
</dbReference>
<evidence type="ECO:0000313" key="15">
    <source>
        <dbReference type="Proteomes" id="UP000028123"/>
    </source>
</evidence>
<keyword evidence="7" id="KW-0573">Peptidoglycan synthesis</keyword>
<keyword evidence="5 11" id="KW-0812">Transmembrane</keyword>
<feature type="domain" description="Penicillin-binding protein dimerisation" evidence="13">
    <location>
        <begin position="67"/>
        <end position="269"/>
    </location>
</feature>
<dbReference type="GO" id="GO:0009252">
    <property type="term" value="P:peptidoglycan biosynthetic process"/>
    <property type="evidence" value="ECO:0007669"/>
    <property type="project" value="UniProtKB-KW"/>
</dbReference>
<dbReference type="InterPro" id="IPR012338">
    <property type="entry name" value="Beta-lactam/transpept-like"/>
</dbReference>
<evidence type="ECO:0000256" key="6">
    <source>
        <dbReference type="ARBA" id="ARBA00022960"/>
    </source>
</evidence>
<name>A0A081P7I0_9BACL</name>
<dbReference type="Proteomes" id="UP000028123">
    <property type="component" value="Unassembled WGS sequence"/>
</dbReference>
<keyword evidence="4" id="KW-1003">Cell membrane</keyword>
<comment type="similarity">
    <text evidence="3">Belongs to the transpeptidase family.</text>
</comment>
<feature type="transmembrane region" description="Helical" evidence="11">
    <location>
        <begin position="21"/>
        <end position="45"/>
    </location>
</feature>
<accession>A0A081P7I0</accession>
<dbReference type="InterPro" id="IPR050515">
    <property type="entry name" value="Beta-lactam/transpept"/>
</dbReference>
<keyword evidence="10" id="KW-0961">Cell wall biogenesis/degradation</keyword>
<dbReference type="GO" id="GO:0008658">
    <property type="term" value="F:penicillin binding"/>
    <property type="evidence" value="ECO:0007669"/>
    <property type="project" value="InterPro"/>
</dbReference>
<evidence type="ECO:0000313" key="14">
    <source>
        <dbReference type="EMBL" id="KEQ26653.1"/>
    </source>
</evidence>
<dbReference type="GO" id="GO:0051301">
    <property type="term" value="P:cell division"/>
    <property type="evidence" value="ECO:0007669"/>
    <property type="project" value="UniProtKB-KW"/>
</dbReference>
<dbReference type="EMBL" id="JNVM01000006">
    <property type="protein sequence ID" value="KEQ26653.1"/>
    <property type="molecule type" value="Genomic_DNA"/>
</dbReference>
<evidence type="ECO:0000256" key="11">
    <source>
        <dbReference type="SAM" id="Phobius"/>
    </source>
</evidence>
<evidence type="ECO:0000256" key="1">
    <source>
        <dbReference type="ARBA" id="ARBA00004167"/>
    </source>
</evidence>
<keyword evidence="9 11" id="KW-0472">Membrane</keyword>
<dbReference type="GO" id="GO:0008360">
    <property type="term" value="P:regulation of cell shape"/>
    <property type="evidence" value="ECO:0007669"/>
    <property type="project" value="UniProtKB-KW"/>
</dbReference>
<evidence type="ECO:0000259" key="13">
    <source>
        <dbReference type="Pfam" id="PF03717"/>
    </source>
</evidence>
<dbReference type="GO" id="GO:0071972">
    <property type="term" value="F:peptidoglycan L,D-transpeptidase activity"/>
    <property type="evidence" value="ECO:0007669"/>
    <property type="project" value="TreeGrafter"/>
</dbReference>
<dbReference type="InterPro" id="IPR005311">
    <property type="entry name" value="PBP_dimer"/>
</dbReference>
<feature type="domain" description="Penicillin-binding protein transpeptidase" evidence="12">
    <location>
        <begin position="328"/>
        <end position="666"/>
    </location>
</feature>
<dbReference type="PANTHER" id="PTHR30627">
    <property type="entry name" value="PEPTIDOGLYCAN D,D-TRANSPEPTIDASE"/>
    <property type="match status" value="1"/>
</dbReference>
<evidence type="ECO:0000256" key="4">
    <source>
        <dbReference type="ARBA" id="ARBA00022475"/>
    </source>
</evidence>
<dbReference type="AlphaFoldDB" id="A0A081P7I0"/>
<gene>
    <name evidence="14" type="ORF">ET33_32960</name>
</gene>
<protein>
    <submittedName>
        <fullName evidence="14">Cell division protein FtsI</fullName>
    </submittedName>
</protein>
<keyword evidence="15" id="KW-1185">Reference proteome</keyword>
<keyword evidence="14" id="KW-0131">Cell cycle</keyword>
<comment type="caution">
    <text evidence="14">The sequence shown here is derived from an EMBL/GenBank/DDBJ whole genome shotgun (WGS) entry which is preliminary data.</text>
</comment>
<evidence type="ECO:0000256" key="7">
    <source>
        <dbReference type="ARBA" id="ARBA00022984"/>
    </source>
</evidence>
<dbReference type="InterPro" id="IPR036138">
    <property type="entry name" value="PBP_dimer_sf"/>
</dbReference>